<keyword evidence="7" id="KW-0472">Membrane</keyword>
<keyword evidence="5 10" id="KW-0067">ATP-binding</keyword>
<dbReference type="PROSITE" id="PS50893">
    <property type="entry name" value="ABC_TRANSPORTER_2"/>
    <property type="match status" value="1"/>
</dbReference>
<keyword evidence="3" id="KW-1003">Cell membrane</keyword>
<comment type="similarity">
    <text evidence="1">Belongs to the ABC transporter superfamily.</text>
</comment>
<dbReference type="PANTHER" id="PTHR43553">
    <property type="entry name" value="HEAVY METAL TRANSPORTER"/>
    <property type="match status" value="1"/>
</dbReference>
<dbReference type="Gene3D" id="3.40.50.300">
    <property type="entry name" value="P-loop containing nucleotide triphosphate hydrolases"/>
    <property type="match status" value="1"/>
</dbReference>
<keyword evidence="4" id="KW-0547">Nucleotide-binding</keyword>
<evidence type="ECO:0000256" key="1">
    <source>
        <dbReference type="ARBA" id="ARBA00005417"/>
    </source>
</evidence>
<organism evidence="10 11">
    <name type="scientific">Paenibacillus thailandensis</name>
    <dbReference type="NCBI Taxonomy" id="393250"/>
    <lineage>
        <taxon>Bacteria</taxon>
        <taxon>Bacillati</taxon>
        <taxon>Bacillota</taxon>
        <taxon>Bacilli</taxon>
        <taxon>Bacillales</taxon>
        <taxon>Paenibacillaceae</taxon>
        <taxon>Paenibacillus</taxon>
    </lineage>
</organism>
<evidence type="ECO:0000256" key="5">
    <source>
        <dbReference type="ARBA" id="ARBA00022840"/>
    </source>
</evidence>
<evidence type="ECO:0000256" key="7">
    <source>
        <dbReference type="ARBA" id="ARBA00023136"/>
    </source>
</evidence>
<evidence type="ECO:0000313" key="11">
    <source>
        <dbReference type="Proteomes" id="UP001597493"/>
    </source>
</evidence>
<evidence type="ECO:0000256" key="6">
    <source>
        <dbReference type="ARBA" id="ARBA00022967"/>
    </source>
</evidence>
<reference evidence="11" key="1">
    <citation type="journal article" date="2019" name="Int. J. Syst. Evol. Microbiol.">
        <title>The Global Catalogue of Microorganisms (GCM) 10K type strain sequencing project: providing services to taxonomists for standard genome sequencing and annotation.</title>
        <authorList>
            <consortium name="The Broad Institute Genomics Platform"/>
            <consortium name="The Broad Institute Genome Sequencing Center for Infectious Disease"/>
            <person name="Wu L."/>
            <person name="Ma J."/>
        </authorList>
    </citation>
    <scope>NUCLEOTIDE SEQUENCE [LARGE SCALE GENOMIC DNA]</scope>
    <source>
        <strain evidence="11">TISTR 1827</strain>
    </source>
</reference>
<dbReference type="Pfam" id="PF00005">
    <property type="entry name" value="ABC_tran"/>
    <property type="match status" value="1"/>
</dbReference>
<dbReference type="SMART" id="SM00382">
    <property type="entry name" value="AAA"/>
    <property type="match status" value="1"/>
</dbReference>
<evidence type="ECO:0000256" key="4">
    <source>
        <dbReference type="ARBA" id="ARBA00022741"/>
    </source>
</evidence>
<gene>
    <name evidence="10" type="ORF">ACFSW5_22170</name>
</gene>
<protein>
    <submittedName>
        <fullName evidence="10">Energy-coupling factor ABC transporter ATP-binding protein</fullName>
    </submittedName>
</protein>
<evidence type="ECO:0000256" key="3">
    <source>
        <dbReference type="ARBA" id="ARBA00022475"/>
    </source>
</evidence>
<evidence type="ECO:0000259" key="9">
    <source>
        <dbReference type="PROSITE" id="PS50893"/>
    </source>
</evidence>
<dbReference type="InterPro" id="IPR015856">
    <property type="entry name" value="ABC_transpr_CbiO/EcfA_su"/>
</dbReference>
<dbReference type="Proteomes" id="UP001597493">
    <property type="component" value="Unassembled WGS sequence"/>
</dbReference>
<keyword evidence="6" id="KW-1278">Translocase</keyword>
<sequence>MTGKEPIVSIAGLTFRYPGADKDALRGINLTIGRGEFIAVAGTNGSGKSTLCKTLNGLIPHYYVGDLTGDIRVAGLAAAEHSVAALSRKVAYVFQDFENQLVRPTVYDEVCFAPLNFGYPDYKGRGEKALAMLGLGHLKDNWIWQLSGGQKHLTALAAALSLDPDVIIVDEPVAQLDPQRARLVYDKLKLLREQYGKTIIVIEHHTEFIADYCDRVVLMDNGSVRWAKPVREALSRVEELAGLDILPPQVTLAAKLALDAERGTARHDAAARGAEAAHGGEAGPRQATLHGATGGAADAGGASSEARHG</sequence>
<dbReference type="InterPro" id="IPR027417">
    <property type="entry name" value="P-loop_NTPase"/>
</dbReference>
<dbReference type="RefSeq" id="WP_379278122.1">
    <property type="nucleotide sequence ID" value="NZ_JBHUMY010000036.1"/>
</dbReference>
<evidence type="ECO:0000313" key="10">
    <source>
        <dbReference type="EMBL" id="MFD2662967.1"/>
    </source>
</evidence>
<keyword evidence="11" id="KW-1185">Reference proteome</keyword>
<dbReference type="CDD" id="cd03225">
    <property type="entry name" value="ABC_cobalt_CbiO_domain1"/>
    <property type="match status" value="1"/>
</dbReference>
<dbReference type="PANTHER" id="PTHR43553:SF21">
    <property type="entry name" value="ABC TRANSPORTER ATP-BINDING PROTEIN MA_1418-RELATED"/>
    <property type="match status" value="1"/>
</dbReference>
<dbReference type="InterPro" id="IPR003593">
    <property type="entry name" value="AAA+_ATPase"/>
</dbReference>
<comment type="caution">
    <text evidence="10">The sequence shown here is derived from an EMBL/GenBank/DDBJ whole genome shotgun (WGS) entry which is preliminary data.</text>
</comment>
<feature type="domain" description="ABC transporter" evidence="9">
    <location>
        <begin position="8"/>
        <end position="246"/>
    </location>
</feature>
<dbReference type="InterPro" id="IPR003439">
    <property type="entry name" value="ABC_transporter-like_ATP-bd"/>
</dbReference>
<name>A0ABW5R2N2_9BACL</name>
<dbReference type="SUPFAM" id="SSF52540">
    <property type="entry name" value="P-loop containing nucleoside triphosphate hydrolases"/>
    <property type="match status" value="1"/>
</dbReference>
<dbReference type="InterPro" id="IPR050095">
    <property type="entry name" value="ECF_ABC_transporter_ATP-bd"/>
</dbReference>
<dbReference type="GO" id="GO:0005524">
    <property type="term" value="F:ATP binding"/>
    <property type="evidence" value="ECO:0007669"/>
    <property type="project" value="UniProtKB-KW"/>
</dbReference>
<proteinExistence type="inferred from homology"/>
<dbReference type="EMBL" id="JBHUMY010000036">
    <property type="protein sequence ID" value="MFD2662967.1"/>
    <property type="molecule type" value="Genomic_DNA"/>
</dbReference>
<feature type="non-terminal residue" evidence="10">
    <location>
        <position position="309"/>
    </location>
</feature>
<feature type="region of interest" description="Disordered" evidence="8">
    <location>
        <begin position="267"/>
        <end position="309"/>
    </location>
</feature>
<evidence type="ECO:0000256" key="2">
    <source>
        <dbReference type="ARBA" id="ARBA00022448"/>
    </source>
</evidence>
<evidence type="ECO:0000256" key="8">
    <source>
        <dbReference type="SAM" id="MobiDB-lite"/>
    </source>
</evidence>
<accession>A0ABW5R2N2</accession>
<keyword evidence="2" id="KW-0813">Transport</keyword>